<feature type="compositionally biased region" description="Basic and acidic residues" evidence="1">
    <location>
        <begin position="52"/>
        <end position="69"/>
    </location>
</feature>
<dbReference type="AlphaFoldDB" id="A0A7J6Q9S6"/>
<name>A0A7J6Q9S6_PEROL</name>
<protein>
    <submittedName>
        <fullName evidence="3">Uncharacterized protein</fullName>
    </submittedName>
</protein>
<feature type="region of interest" description="Disordered" evidence="1">
    <location>
        <begin position="45"/>
        <end position="95"/>
    </location>
</feature>
<dbReference type="Proteomes" id="UP000553632">
    <property type="component" value="Unassembled WGS sequence"/>
</dbReference>
<evidence type="ECO:0000313" key="4">
    <source>
        <dbReference type="Proteomes" id="UP000553632"/>
    </source>
</evidence>
<comment type="caution">
    <text evidence="3">The sequence shown here is derived from an EMBL/GenBank/DDBJ whole genome shotgun (WGS) entry which is preliminary data.</text>
</comment>
<dbReference type="EMBL" id="JABANO010034668">
    <property type="protein sequence ID" value="KAF4704771.1"/>
    <property type="molecule type" value="Genomic_DNA"/>
</dbReference>
<dbReference type="EMBL" id="JABANM010035204">
    <property type="protein sequence ID" value="KAF4698397.1"/>
    <property type="molecule type" value="Genomic_DNA"/>
</dbReference>
<proteinExistence type="predicted"/>
<keyword evidence="4" id="KW-1185">Reference proteome</keyword>
<accession>A0A7J6Q9S6</accession>
<organism evidence="3 4">
    <name type="scientific">Perkinsus olseni</name>
    <name type="common">Perkinsus atlanticus</name>
    <dbReference type="NCBI Taxonomy" id="32597"/>
    <lineage>
        <taxon>Eukaryota</taxon>
        <taxon>Sar</taxon>
        <taxon>Alveolata</taxon>
        <taxon>Perkinsozoa</taxon>
        <taxon>Perkinsea</taxon>
        <taxon>Perkinsida</taxon>
        <taxon>Perkinsidae</taxon>
        <taxon>Perkinsus</taxon>
    </lineage>
</organism>
<evidence type="ECO:0000256" key="1">
    <source>
        <dbReference type="SAM" id="MobiDB-lite"/>
    </source>
</evidence>
<evidence type="ECO:0000313" key="5">
    <source>
        <dbReference type="Proteomes" id="UP000574390"/>
    </source>
</evidence>
<gene>
    <name evidence="2" type="ORF">FOZ62_029659</name>
    <name evidence="3" type="ORF">FOZ63_026715</name>
</gene>
<sequence>MPFGTALFESGERMGYLPNLPAATEHEGFNYYDVDCSNLAHGYETQAALPPRTERISKGNGGSEHREDSSSPGGISWDDKLSVGSPTELFEDPTSEYLTRRYRVNRWA</sequence>
<evidence type="ECO:0000313" key="2">
    <source>
        <dbReference type="EMBL" id="KAF4698397.1"/>
    </source>
</evidence>
<reference evidence="4 5" key="1">
    <citation type="submission" date="2020-04" db="EMBL/GenBank/DDBJ databases">
        <title>Perkinsus olseni comparative genomics.</title>
        <authorList>
            <person name="Bogema D.R."/>
        </authorList>
    </citation>
    <scope>NUCLEOTIDE SEQUENCE [LARGE SCALE GENOMIC DNA]</scope>
    <source>
        <strain evidence="2">ATCC PRA-205</strain>
        <strain evidence="3 4">ATCC PRA-207</strain>
    </source>
</reference>
<evidence type="ECO:0000313" key="3">
    <source>
        <dbReference type="EMBL" id="KAF4704771.1"/>
    </source>
</evidence>
<dbReference type="Proteomes" id="UP000574390">
    <property type="component" value="Unassembled WGS sequence"/>
</dbReference>